<evidence type="ECO:0000313" key="3">
    <source>
        <dbReference type="Proteomes" id="UP000478740"/>
    </source>
</evidence>
<accession>A0A6L6IZI9</accession>
<keyword evidence="1" id="KW-0472">Membrane</keyword>
<reference evidence="2 3" key="1">
    <citation type="submission" date="2019-11" db="EMBL/GenBank/DDBJ databases">
        <authorList>
            <person name="Dong K."/>
        </authorList>
    </citation>
    <scope>NUCLEOTIDE SEQUENCE [LARGE SCALE GENOMIC DNA]</scope>
    <source>
        <strain evidence="2 3">DK608</strain>
    </source>
</reference>
<dbReference type="EMBL" id="WMII01000010">
    <property type="protein sequence ID" value="MTH64998.1"/>
    <property type="molecule type" value="Genomic_DNA"/>
</dbReference>
<keyword evidence="1" id="KW-0812">Transmembrane</keyword>
<keyword evidence="3" id="KW-1185">Reference proteome</keyword>
<dbReference type="AlphaFoldDB" id="A0A6L6IZI9"/>
<dbReference type="Proteomes" id="UP000478740">
    <property type="component" value="Unassembled WGS sequence"/>
</dbReference>
<protein>
    <submittedName>
        <fullName evidence="2">DUF2244 domain-containing protein</fullName>
    </submittedName>
</protein>
<proteinExistence type="predicted"/>
<sequence>MPYAWHDTAPEQDSGAVLHLWPNRSLPTQGFVWVIGLTAGFLALPLLAVLGTAALWGVLPFAALAVWALWAAIRRSYRGPSEMLQLSRQALILTRSDPGRADRVWRTDPYWVRLALHHNHPIESYLTLTNGQREIELAAFLSPEERVALHDDLQRRLLALR</sequence>
<keyword evidence="1" id="KW-1133">Transmembrane helix</keyword>
<feature type="transmembrane region" description="Helical" evidence="1">
    <location>
        <begin position="54"/>
        <end position="73"/>
    </location>
</feature>
<dbReference type="Pfam" id="PF10003">
    <property type="entry name" value="DUF2244"/>
    <property type="match status" value="1"/>
</dbReference>
<dbReference type="InterPro" id="IPR019253">
    <property type="entry name" value="DUF2244_TM"/>
</dbReference>
<comment type="caution">
    <text evidence="2">The sequence shown here is derived from an EMBL/GenBank/DDBJ whole genome shotgun (WGS) entry which is preliminary data.</text>
</comment>
<evidence type="ECO:0000313" key="2">
    <source>
        <dbReference type="EMBL" id="MTH64998.1"/>
    </source>
</evidence>
<dbReference type="RefSeq" id="WP_155044878.1">
    <property type="nucleotide sequence ID" value="NZ_WMIH01000010.1"/>
</dbReference>
<name>A0A6L6IZI9_9RHOB</name>
<evidence type="ECO:0000256" key="1">
    <source>
        <dbReference type="SAM" id="Phobius"/>
    </source>
</evidence>
<organism evidence="2 3">
    <name type="scientific">Paracoccus shanxieyensis</name>
    <dbReference type="NCBI Taxonomy" id="2675752"/>
    <lineage>
        <taxon>Bacteria</taxon>
        <taxon>Pseudomonadati</taxon>
        <taxon>Pseudomonadota</taxon>
        <taxon>Alphaproteobacteria</taxon>
        <taxon>Rhodobacterales</taxon>
        <taxon>Paracoccaceae</taxon>
        <taxon>Paracoccus</taxon>
    </lineage>
</organism>
<gene>
    <name evidence="2" type="ORF">GL284_12045</name>
</gene>
<feature type="transmembrane region" description="Helical" evidence="1">
    <location>
        <begin position="30"/>
        <end position="48"/>
    </location>
</feature>